<sequence length="153" mass="17309">MDEIMERMLGILQIFLPHLVMLHSLDLNMKWLTKAINAAQITNAANLPSTRQHPQVCAEEKYVRFKKDNEVTLQFLKFISLFVFYKLSQNSSKAFSKVLLIEVGGQLEIFGYPISNPKFPVRPCFGPGSANLIALTSFNFSLVFYSLGFSPNS</sequence>
<organism evidence="1 2">
    <name type="scientific">Meloidogyne enterolobii</name>
    <name type="common">Root-knot nematode worm</name>
    <name type="synonym">Meloidogyne mayaguensis</name>
    <dbReference type="NCBI Taxonomy" id="390850"/>
    <lineage>
        <taxon>Eukaryota</taxon>
        <taxon>Metazoa</taxon>
        <taxon>Ecdysozoa</taxon>
        <taxon>Nematoda</taxon>
        <taxon>Chromadorea</taxon>
        <taxon>Rhabditida</taxon>
        <taxon>Tylenchina</taxon>
        <taxon>Tylenchomorpha</taxon>
        <taxon>Tylenchoidea</taxon>
        <taxon>Meloidogynidae</taxon>
        <taxon>Meloidogyninae</taxon>
        <taxon>Meloidogyne</taxon>
    </lineage>
</organism>
<evidence type="ECO:0000313" key="1">
    <source>
        <dbReference type="EMBL" id="CAD2151912.1"/>
    </source>
</evidence>
<reference evidence="1 2" key="1">
    <citation type="submission" date="2020-08" db="EMBL/GenBank/DDBJ databases">
        <authorList>
            <person name="Koutsovoulos G."/>
            <person name="Danchin GJ E."/>
        </authorList>
    </citation>
    <scope>NUCLEOTIDE SEQUENCE [LARGE SCALE GENOMIC DNA]</scope>
</reference>
<dbReference type="Proteomes" id="UP000580250">
    <property type="component" value="Unassembled WGS sequence"/>
</dbReference>
<dbReference type="AlphaFoldDB" id="A0A6V7UDJ7"/>
<comment type="caution">
    <text evidence="1">The sequence shown here is derived from an EMBL/GenBank/DDBJ whole genome shotgun (WGS) entry which is preliminary data.</text>
</comment>
<accession>A0A6V7UDJ7</accession>
<gene>
    <name evidence="1" type="ORF">MENT_LOCUS10574</name>
</gene>
<protein>
    <submittedName>
        <fullName evidence="1">Uncharacterized protein</fullName>
    </submittedName>
</protein>
<evidence type="ECO:0000313" key="2">
    <source>
        <dbReference type="Proteomes" id="UP000580250"/>
    </source>
</evidence>
<proteinExistence type="predicted"/>
<name>A0A6V7UDJ7_MELEN</name>
<dbReference type="EMBL" id="CAJEWN010000049">
    <property type="protein sequence ID" value="CAD2151912.1"/>
    <property type="molecule type" value="Genomic_DNA"/>
</dbReference>